<evidence type="ECO:0000256" key="2">
    <source>
        <dbReference type="ARBA" id="ARBA00022803"/>
    </source>
</evidence>
<dbReference type="GO" id="GO:0072380">
    <property type="term" value="C:TRC complex"/>
    <property type="evidence" value="ECO:0007669"/>
    <property type="project" value="TreeGrafter"/>
</dbReference>
<protein>
    <submittedName>
        <fullName evidence="4">Uncharacterized protein</fullName>
    </submittedName>
</protein>
<evidence type="ECO:0000313" key="4">
    <source>
        <dbReference type="EMBL" id="RPD58397.1"/>
    </source>
</evidence>
<dbReference type="Proteomes" id="UP000313359">
    <property type="component" value="Unassembled WGS sequence"/>
</dbReference>
<evidence type="ECO:0000256" key="1">
    <source>
        <dbReference type="ARBA" id="ARBA00022737"/>
    </source>
</evidence>
<sequence>MSMQQNAEADRLKGEGNALFAKNDFSAAYNKYTQALHHDDKNAILYCNRAACSLGLNRYLDASSDAEKTLTAGDLADQATELDPAYAKAWSRLAAARTGLNRPDLAVKAWERAVAALPIENMTAAQQKQKAQYKAELATAKAKLEDLKARPMEPQGAVSMQNGQLPWNRAAAMLPELERTGVWESSAWLVVYTYQEWQRALIAMKEGRPMHTSRGPGYFGRQGVIEGLTNALVADTRVFHISDPNFLEMYNRQMMFEFTQSKAWTDNGSREVITQVPKRLRTEGWDSVRPALSLTVRGWVMRAFMEDNFKNNSVAALDFYTSAVEVLRWGQEAYKDVPFSDKGQIFQPTFIRGVKRLRLEAFMKAYKMNPGPNSKFPLSELLAGADELLAEIGTLPDRPNDECIGFYLSFFPYAVGSAHALRGFYYLHTAINLEKTRGLTEEVGELYGKAASEYKEAALKYPTDDEHHAGFLQCSFDSHYNGGAPARDLLDTLDRLKDSIPPMKRIWEFTANAVAGRDFVLKQALQIRQQLLDKIANGTIQEQDKVYKPGKSPVKT</sequence>
<dbReference type="SMART" id="SM00028">
    <property type="entry name" value="TPR"/>
    <property type="match status" value="3"/>
</dbReference>
<proteinExistence type="predicted"/>
<gene>
    <name evidence="4" type="ORF">L227DRAFT_564775</name>
</gene>
<reference evidence="4" key="1">
    <citation type="journal article" date="2018" name="Genome Biol. Evol.">
        <title>Genomics and development of Lentinus tigrinus, a white-rot wood-decaying mushroom with dimorphic fruiting bodies.</title>
        <authorList>
            <person name="Wu B."/>
            <person name="Xu Z."/>
            <person name="Knudson A."/>
            <person name="Carlson A."/>
            <person name="Chen N."/>
            <person name="Kovaka S."/>
            <person name="LaButti K."/>
            <person name="Lipzen A."/>
            <person name="Pennachio C."/>
            <person name="Riley R."/>
            <person name="Schakwitz W."/>
            <person name="Umezawa K."/>
            <person name="Ohm R.A."/>
            <person name="Grigoriev I.V."/>
            <person name="Nagy L.G."/>
            <person name="Gibbons J."/>
            <person name="Hibbett D."/>
        </authorList>
    </citation>
    <scope>NUCLEOTIDE SEQUENCE [LARGE SCALE GENOMIC DNA]</scope>
    <source>
        <strain evidence="4">ALCF2SS1-6</strain>
    </source>
</reference>
<dbReference type="GO" id="GO:0016020">
    <property type="term" value="C:membrane"/>
    <property type="evidence" value="ECO:0007669"/>
    <property type="project" value="TreeGrafter"/>
</dbReference>
<dbReference type="InterPro" id="IPR019734">
    <property type="entry name" value="TPR_rpt"/>
</dbReference>
<dbReference type="Gene3D" id="1.25.40.10">
    <property type="entry name" value="Tetratricopeptide repeat domain"/>
    <property type="match status" value="1"/>
</dbReference>
<evidence type="ECO:0000313" key="5">
    <source>
        <dbReference type="Proteomes" id="UP000313359"/>
    </source>
</evidence>
<organism evidence="4 5">
    <name type="scientific">Lentinus tigrinus ALCF2SS1-6</name>
    <dbReference type="NCBI Taxonomy" id="1328759"/>
    <lineage>
        <taxon>Eukaryota</taxon>
        <taxon>Fungi</taxon>
        <taxon>Dikarya</taxon>
        <taxon>Basidiomycota</taxon>
        <taxon>Agaricomycotina</taxon>
        <taxon>Agaricomycetes</taxon>
        <taxon>Polyporales</taxon>
        <taxon>Polyporaceae</taxon>
        <taxon>Lentinus</taxon>
    </lineage>
</organism>
<dbReference type="InterPro" id="IPR011990">
    <property type="entry name" value="TPR-like_helical_dom_sf"/>
</dbReference>
<dbReference type="PANTHER" id="PTHR45831">
    <property type="entry name" value="LD24721P"/>
    <property type="match status" value="1"/>
</dbReference>
<dbReference type="EMBL" id="ML122275">
    <property type="protein sequence ID" value="RPD58397.1"/>
    <property type="molecule type" value="Genomic_DNA"/>
</dbReference>
<keyword evidence="2" id="KW-0802">TPR repeat</keyword>
<dbReference type="PANTHER" id="PTHR45831:SF2">
    <property type="entry name" value="LD24721P"/>
    <property type="match status" value="1"/>
</dbReference>
<dbReference type="GO" id="GO:0006620">
    <property type="term" value="P:post-translational protein targeting to endoplasmic reticulum membrane"/>
    <property type="evidence" value="ECO:0007669"/>
    <property type="project" value="TreeGrafter"/>
</dbReference>
<name>A0A5C2S4C2_9APHY</name>
<dbReference type="SUPFAM" id="SSF48452">
    <property type="entry name" value="TPR-like"/>
    <property type="match status" value="1"/>
</dbReference>
<dbReference type="OrthoDB" id="2423701at2759"/>
<dbReference type="AlphaFoldDB" id="A0A5C2S4C2"/>
<dbReference type="InterPro" id="IPR047150">
    <property type="entry name" value="SGT"/>
</dbReference>
<dbReference type="STRING" id="1328759.A0A5C2S4C2"/>
<evidence type="ECO:0000256" key="3">
    <source>
        <dbReference type="SAM" id="Coils"/>
    </source>
</evidence>
<keyword evidence="1" id="KW-0677">Repeat</keyword>
<accession>A0A5C2S4C2</accession>
<keyword evidence="5" id="KW-1185">Reference proteome</keyword>
<feature type="coiled-coil region" evidence="3">
    <location>
        <begin position="123"/>
        <end position="150"/>
    </location>
</feature>
<dbReference type="GO" id="GO:0060090">
    <property type="term" value="F:molecular adaptor activity"/>
    <property type="evidence" value="ECO:0007669"/>
    <property type="project" value="TreeGrafter"/>
</dbReference>
<keyword evidence="3" id="KW-0175">Coiled coil</keyword>